<dbReference type="Proteomes" id="UP001565368">
    <property type="component" value="Unassembled WGS sequence"/>
</dbReference>
<evidence type="ECO:0008006" key="6">
    <source>
        <dbReference type="Google" id="ProtNLM"/>
    </source>
</evidence>
<evidence type="ECO:0000256" key="2">
    <source>
        <dbReference type="SAM" id="Phobius"/>
    </source>
</evidence>
<feature type="compositionally biased region" description="Low complexity" evidence="1">
    <location>
        <begin position="443"/>
        <end position="474"/>
    </location>
</feature>
<keyword evidence="3" id="KW-0732">Signal</keyword>
<feature type="region of interest" description="Disordered" evidence="1">
    <location>
        <begin position="364"/>
        <end position="392"/>
    </location>
</feature>
<comment type="caution">
    <text evidence="4">The sequence shown here is derived from an EMBL/GenBank/DDBJ whole genome shotgun (WGS) entry which is preliminary data.</text>
</comment>
<sequence length="735" mass="76245">MMLLAWLVTLLASAGTVTVASSLDYGRDPPWTPSSSSPWFRYRTTFSRFSSASSLLTYAYPWTASCSPDNITEGVGNSQRTTTTPGAFVTLTFGGIGAFLRVKSVGPGNSTVTSFVDGVPGPEYQVPVLQDEKKPFLITATDLVNTNHTLDVAFASGPGLIVEEGYIFVPGAPPAVELSMAFLYLGPLSQMVESDENPAFNASDTGSNEAGLVGISSVADWSEVPCVANMSCGTNGTYLESNKSGAWVAFTTPQYTAHMGVYGWNQPHGGQMDLVVTPAPPLDTFGLRNDLVAGGNGSRSIQTIRQGLGEGLVGCRALDSVYSAQLDRAKTYLFNATCAVGPGQKCSFGFAALHIAHGPEPVPLVLPQGSNSTEGTNSSAGPESHPSTTNKGAIAGGVVGGVVLLAAVGGLLAWLVRRRRRHGAKQAEEGDEAKLAHEDEPSGEQGAQDAQASDESSSSEAHAAPDADATPPSAVSTETRTESQRTAYTPTVPGTPSHAGPPPPPRLPAGYPMRNYHLPPIDTGAALATLALPQERGTRPSSALTTNSSERIPPLIAELKSGSPLISSDGTPVTARSGRRSIVSALGRAAPEPAPLVGIHRAEDEADVRLAEDAGRLRADELPPQYNPQWRDDEVVGPAPASGGSSASPGLTPVRGTPPSSTPPPGSMTPLETVMERPSVELQERPAVEELGEITAPGEAGAVEELAGESRPGEAEVTPRGETTTAEAPPRSPAT</sequence>
<feature type="compositionally biased region" description="Low complexity" evidence="1">
    <location>
        <begin position="637"/>
        <end position="650"/>
    </location>
</feature>
<gene>
    <name evidence="4" type="ORF">Q8F55_008326</name>
</gene>
<name>A0ABR3PVX0_9TREE</name>
<feature type="chain" id="PRO_5045207270" description="Peptidase A1 domain-containing protein" evidence="3">
    <location>
        <begin position="23"/>
        <end position="735"/>
    </location>
</feature>
<keyword evidence="2" id="KW-0472">Membrane</keyword>
<reference evidence="4 5" key="1">
    <citation type="submission" date="2023-08" db="EMBL/GenBank/DDBJ databases">
        <title>Annotated Genome Sequence of Vanrija albida AlHP1.</title>
        <authorList>
            <person name="Herzog R."/>
        </authorList>
    </citation>
    <scope>NUCLEOTIDE SEQUENCE [LARGE SCALE GENOMIC DNA]</scope>
    <source>
        <strain evidence="4 5">AlHP1</strain>
    </source>
</reference>
<organism evidence="4 5">
    <name type="scientific">Vanrija albida</name>
    <dbReference type="NCBI Taxonomy" id="181172"/>
    <lineage>
        <taxon>Eukaryota</taxon>
        <taxon>Fungi</taxon>
        <taxon>Dikarya</taxon>
        <taxon>Basidiomycota</taxon>
        <taxon>Agaricomycotina</taxon>
        <taxon>Tremellomycetes</taxon>
        <taxon>Trichosporonales</taxon>
        <taxon>Trichosporonaceae</taxon>
        <taxon>Vanrija</taxon>
    </lineage>
</organism>
<dbReference type="GeneID" id="95989369"/>
<evidence type="ECO:0000256" key="3">
    <source>
        <dbReference type="SAM" id="SignalP"/>
    </source>
</evidence>
<evidence type="ECO:0000313" key="5">
    <source>
        <dbReference type="Proteomes" id="UP001565368"/>
    </source>
</evidence>
<accession>A0ABR3PVX0</accession>
<keyword evidence="2" id="KW-0812">Transmembrane</keyword>
<feature type="region of interest" description="Disordered" evidence="1">
    <location>
        <begin position="615"/>
        <end position="735"/>
    </location>
</feature>
<feature type="compositionally biased region" description="Low complexity" evidence="1">
    <location>
        <begin position="696"/>
        <end position="705"/>
    </location>
</feature>
<dbReference type="EMBL" id="JBBXJM010000006">
    <property type="protein sequence ID" value="KAL1406620.1"/>
    <property type="molecule type" value="Genomic_DNA"/>
</dbReference>
<evidence type="ECO:0000256" key="1">
    <source>
        <dbReference type="SAM" id="MobiDB-lite"/>
    </source>
</evidence>
<dbReference type="Gene3D" id="1.20.5.510">
    <property type="entry name" value="Single helix bin"/>
    <property type="match status" value="1"/>
</dbReference>
<feature type="region of interest" description="Disordered" evidence="1">
    <location>
        <begin position="424"/>
        <end position="511"/>
    </location>
</feature>
<feature type="signal peptide" evidence="3">
    <location>
        <begin position="1"/>
        <end position="22"/>
    </location>
</feature>
<keyword evidence="2" id="KW-1133">Transmembrane helix</keyword>
<keyword evidence="5" id="KW-1185">Reference proteome</keyword>
<feature type="transmembrane region" description="Helical" evidence="2">
    <location>
        <begin position="393"/>
        <end position="416"/>
    </location>
</feature>
<evidence type="ECO:0000313" key="4">
    <source>
        <dbReference type="EMBL" id="KAL1406620.1"/>
    </source>
</evidence>
<proteinExistence type="predicted"/>
<feature type="compositionally biased region" description="Basic and acidic residues" evidence="1">
    <location>
        <begin position="425"/>
        <end position="440"/>
    </location>
</feature>
<protein>
    <recommendedName>
        <fullName evidence="6">Peptidase A1 domain-containing protein</fullName>
    </recommendedName>
</protein>
<dbReference type="RefSeq" id="XP_069206564.1">
    <property type="nucleotide sequence ID" value="XM_069356723.1"/>
</dbReference>
<feature type="compositionally biased region" description="Basic and acidic residues" evidence="1">
    <location>
        <begin position="674"/>
        <end position="688"/>
    </location>
</feature>
<feature type="compositionally biased region" description="Polar residues" evidence="1">
    <location>
        <begin position="368"/>
        <end position="391"/>
    </location>
</feature>